<evidence type="ECO:0000313" key="1">
    <source>
        <dbReference type="EMBL" id="QHU18432.1"/>
    </source>
</evidence>
<protein>
    <submittedName>
        <fullName evidence="1">Uncharacterized protein</fullName>
    </submittedName>
</protein>
<dbReference type="AlphaFoldDB" id="A0A6C0KK87"/>
<dbReference type="EMBL" id="MN740931">
    <property type="protein sequence ID" value="QHU18432.1"/>
    <property type="molecule type" value="Genomic_DNA"/>
</dbReference>
<proteinExistence type="predicted"/>
<organism evidence="1">
    <name type="scientific">viral metagenome</name>
    <dbReference type="NCBI Taxonomy" id="1070528"/>
    <lineage>
        <taxon>unclassified sequences</taxon>
        <taxon>metagenomes</taxon>
        <taxon>organismal metagenomes</taxon>
    </lineage>
</organism>
<reference evidence="1" key="1">
    <citation type="journal article" date="2020" name="Nature">
        <title>Giant virus diversity and host interactions through global metagenomics.</title>
        <authorList>
            <person name="Schulz F."/>
            <person name="Roux S."/>
            <person name="Paez-Espino D."/>
            <person name="Jungbluth S."/>
            <person name="Walsh D.A."/>
            <person name="Denef V.J."/>
            <person name="McMahon K.D."/>
            <person name="Konstantinidis K.T."/>
            <person name="Eloe-Fadrosh E.A."/>
            <person name="Kyrpides N.C."/>
            <person name="Woyke T."/>
        </authorList>
    </citation>
    <scope>NUCLEOTIDE SEQUENCE</scope>
    <source>
        <strain evidence="1">GVMAG-S-3300013006-138</strain>
    </source>
</reference>
<name>A0A6C0KK87_9ZZZZ</name>
<accession>A0A6C0KK87</accession>
<sequence length="79" mass="8916">MKTQAINGVPYLINEKGEVFLYSSVPPISLGHYTKETNTLKLHEGWEDSATDWVNHYRKGLKENTIIALQKAADLQKAT</sequence>